<feature type="chain" id="PRO_5040915310" evidence="2">
    <location>
        <begin position="19"/>
        <end position="191"/>
    </location>
</feature>
<keyword evidence="2" id="KW-0732">Signal</keyword>
<accession>A0A9W9IKT8</accession>
<proteinExistence type="predicted"/>
<name>A0A9W9IKT8_9EURO</name>
<evidence type="ECO:0000313" key="4">
    <source>
        <dbReference type="Proteomes" id="UP001146351"/>
    </source>
</evidence>
<sequence length="191" mass="20827">MLPSWIVAGLRQMVIVLALVIVLSTQTPISSNHVDILSNRAGPVLQAHGNMFCCIAKDSDSESETEPLLSGSGNNGQYGTGSDSVQPTIEDQIKTGSFRSPTEGLPSFPGVNDLVRLIKAHGVAGTTQASVFYNDRSPKDDHFTLLQAENWAKEYMEANHLTYAMQSQVYPQKWYDEIRGAMNLAIKKAGL</sequence>
<comment type="caution">
    <text evidence="3">The sequence shown here is derived from an EMBL/GenBank/DDBJ whole genome shotgun (WGS) entry which is preliminary data.</text>
</comment>
<keyword evidence="4" id="KW-1185">Reference proteome</keyword>
<feature type="region of interest" description="Disordered" evidence="1">
    <location>
        <begin position="63"/>
        <end position="84"/>
    </location>
</feature>
<dbReference type="Proteomes" id="UP001146351">
    <property type="component" value="Unassembled WGS sequence"/>
</dbReference>
<reference evidence="3" key="2">
    <citation type="journal article" date="2023" name="IMA Fungus">
        <title>Comparative genomic study of the Penicillium genus elucidates a diverse pangenome and 15 lateral gene transfer events.</title>
        <authorList>
            <person name="Petersen C."/>
            <person name="Sorensen T."/>
            <person name="Nielsen M.R."/>
            <person name="Sondergaard T.E."/>
            <person name="Sorensen J.L."/>
            <person name="Fitzpatrick D.A."/>
            <person name="Frisvad J.C."/>
            <person name="Nielsen K.L."/>
        </authorList>
    </citation>
    <scope>NUCLEOTIDE SEQUENCE</scope>
    <source>
        <strain evidence="3">IBT 21917</strain>
    </source>
</reference>
<dbReference type="AlphaFoldDB" id="A0A9W9IKT8"/>
<dbReference type="EMBL" id="JAPQKO010000002">
    <property type="protein sequence ID" value="KAJ5179672.1"/>
    <property type="molecule type" value="Genomic_DNA"/>
</dbReference>
<protein>
    <submittedName>
        <fullName evidence="3">Uncharacterized protein</fullName>
    </submittedName>
</protein>
<evidence type="ECO:0000313" key="3">
    <source>
        <dbReference type="EMBL" id="KAJ5179672.1"/>
    </source>
</evidence>
<evidence type="ECO:0000256" key="1">
    <source>
        <dbReference type="SAM" id="MobiDB-lite"/>
    </source>
</evidence>
<gene>
    <name evidence="3" type="ORF">N7492_002882</name>
</gene>
<reference evidence="3" key="1">
    <citation type="submission" date="2022-11" db="EMBL/GenBank/DDBJ databases">
        <authorList>
            <person name="Petersen C."/>
        </authorList>
    </citation>
    <scope>NUCLEOTIDE SEQUENCE</scope>
    <source>
        <strain evidence="3">IBT 21917</strain>
    </source>
</reference>
<evidence type="ECO:0000256" key="2">
    <source>
        <dbReference type="SAM" id="SignalP"/>
    </source>
</evidence>
<feature type="signal peptide" evidence="2">
    <location>
        <begin position="1"/>
        <end position="18"/>
    </location>
</feature>
<organism evidence="3 4">
    <name type="scientific">Penicillium capsulatum</name>
    <dbReference type="NCBI Taxonomy" id="69766"/>
    <lineage>
        <taxon>Eukaryota</taxon>
        <taxon>Fungi</taxon>
        <taxon>Dikarya</taxon>
        <taxon>Ascomycota</taxon>
        <taxon>Pezizomycotina</taxon>
        <taxon>Eurotiomycetes</taxon>
        <taxon>Eurotiomycetidae</taxon>
        <taxon>Eurotiales</taxon>
        <taxon>Aspergillaceae</taxon>
        <taxon>Penicillium</taxon>
    </lineage>
</organism>